<dbReference type="EMBL" id="CAJMWW010000299">
    <property type="protein sequence ID" value="CAE6464370.1"/>
    <property type="molecule type" value="Genomic_DNA"/>
</dbReference>
<evidence type="ECO:0000313" key="3">
    <source>
        <dbReference type="Proteomes" id="UP000663841"/>
    </source>
</evidence>
<feature type="region of interest" description="Disordered" evidence="1">
    <location>
        <begin position="1"/>
        <end position="27"/>
    </location>
</feature>
<organism evidence="2 3">
    <name type="scientific">Rhizoctonia solani</name>
    <dbReference type="NCBI Taxonomy" id="456999"/>
    <lineage>
        <taxon>Eukaryota</taxon>
        <taxon>Fungi</taxon>
        <taxon>Dikarya</taxon>
        <taxon>Basidiomycota</taxon>
        <taxon>Agaricomycotina</taxon>
        <taxon>Agaricomycetes</taxon>
        <taxon>Cantharellales</taxon>
        <taxon>Ceratobasidiaceae</taxon>
        <taxon>Rhizoctonia</taxon>
    </lineage>
</organism>
<sequence length="182" mass="19521">MSSRGRKRNDNLPPSRAREVQRAFRARRKQHLAALEERIDVLEAENARLRQMLALPPSDRQPLGRGPTGREPPRRSDAGTSTTPLATSLGIDLTVPDSAPDPNMPAASPPPPISPAGGQHGRSPSAGAWPPAMPPTMPPSEWPPNPQHHPPPPPGPGAVRPPSPYGHLGTYPPPGQRAEPRY</sequence>
<name>A0A8H3BUD2_9AGAM</name>
<dbReference type="Proteomes" id="UP000663841">
    <property type="component" value="Unassembled WGS sequence"/>
</dbReference>
<evidence type="ECO:0008006" key="4">
    <source>
        <dbReference type="Google" id="ProtNLM"/>
    </source>
</evidence>
<proteinExistence type="predicted"/>
<evidence type="ECO:0000313" key="2">
    <source>
        <dbReference type="EMBL" id="CAE6464370.1"/>
    </source>
</evidence>
<dbReference type="AlphaFoldDB" id="A0A8H3BUD2"/>
<dbReference type="SUPFAM" id="SSF57959">
    <property type="entry name" value="Leucine zipper domain"/>
    <property type="match status" value="1"/>
</dbReference>
<accession>A0A8H3BUD2</accession>
<reference evidence="2" key="1">
    <citation type="submission" date="2021-01" db="EMBL/GenBank/DDBJ databases">
        <authorList>
            <person name="Kaushik A."/>
        </authorList>
    </citation>
    <scope>NUCLEOTIDE SEQUENCE</scope>
    <source>
        <strain evidence="2">AG3-T5</strain>
    </source>
</reference>
<feature type="compositionally biased region" description="Pro residues" evidence="1">
    <location>
        <begin position="131"/>
        <end position="164"/>
    </location>
</feature>
<evidence type="ECO:0000256" key="1">
    <source>
        <dbReference type="SAM" id="MobiDB-lite"/>
    </source>
</evidence>
<feature type="region of interest" description="Disordered" evidence="1">
    <location>
        <begin position="52"/>
        <end position="182"/>
    </location>
</feature>
<gene>
    <name evidence="2" type="ORF">RDB_LOCUS160340</name>
</gene>
<dbReference type="CDD" id="cd14688">
    <property type="entry name" value="bZIP_YAP"/>
    <property type="match status" value="1"/>
</dbReference>
<dbReference type="InterPro" id="IPR046347">
    <property type="entry name" value="bZIP_sf"/>
</dbReference>
<protein>
    <recommendedName>
        <fullName evidence="4">BZIP domain-containing protein</fullName>
    </recommendedName>
</protein>
<feature type="compositionally biased region" description="Low complexity" evidence="1">
    <location>
        <begin position="96"/>
        <end position="106"/>
    </location>
</feature>
<comment type="caution">
    <text evidence="2">The sequence shown here is derived from an EMBL/GenBank/DDBJ whole genome shotgun (WGS) entry which is preliminary data.</text>
</comment>
<dbReference type="Gene3D" id="1.20.5.170">
    <property type="match status" value="1"/>
</dbReference>
<dbReference type="GO" id="GO:0003700">
    <property type="term" value="F:DNA-binding transcription factor activity"/>
    <property type="evidence" value="ECO:0007669"/>
    <property type="project" value="InterPro"/>
</dbReference>